<dbReference type="EMBL" id="VSRR010099781">
    <property type="protein sequence ID" value="MPC94760.1"/>
    <property type="molecule type" value="Genomic_DNA"/>
</dbReference>
<evidence type="ECO:0000256" key="1">
    <source>
        <dbReference type="SAM" id="MobiDB-lite"/>
    </source>
</evidence>
<accession>A0A5B7JDD9</accession>
<gene>
    <name evidence="2" type="ORF">E2C01_089944</name>
</gene>
<name>A0A5B7JDD9_PORTR</name>
<proteinExistence type="predicted"/>
<dbReference type="Proteomes" id="UP000324222">
    <property type="component" value="Unassembled WGS sequence"/>
</dbReference>
<feature type="compositionally biased region" description="Basic and acidic residues" evidence="1">
    <location>
        <begin position="1"/>
        <end position="12"/>
    </location>
</feature>
<feature type="region of interest" description="Disordered" evidence="1">
    <location>
        <begin position="1"/>
        <end position="27"/>
    </location>
</feature>
<organism evidence="2 3">
    <name type="scientific">Portunus trituberculatus</name>
    <name type="common">Swimming crab</name>
    <name type="synonym">Neptunus trituberculatus</name>
    <dbReference type="NCBI Taxonomy" id="210409"/>
    <lineage>
        <taxon>Eukaryota</taxon>
        <taxon>Metazoa</taxon>
        <taxon>Ecdysozoa</taxon>
        <taxon>Arthropoda</taxon>
        <taxon>Crustacea</taxon>
        <taxon>Multicrustacea</taxon>
        <taxon>Malacostraca</taxon>
        <taxon>Eumalacostraca</taxon>
        <taxon>Eucarida</taxon>
        <taxon>Decapoda</taxon>
        <taxon>Pleocyemata</taxon>
        <taxon>Brachyura</taxon>
        <taxon>Eubrachyura</taxon>
        <taxon>Portunoidea</taxon>
        <taxon>Portunidae</taxon>
        <taxon>Portuninae</taxon>
        <taxon>Portunus</taxon>
    </lineage>
</organism>
<dbReference type="AlphaFoldDB" id="A0A5B7JDD9"/>
<comment type="caution">
    <text evidence="2">The sequence shown here is derived from an EMBL/GenBank/DDBJ whole genome shotgun (WGS) entry which is preliminary data.</text>
</comment>
<reference evidence="2 3" key="1">
    <citation type="submission" date="2019-05" db="EMBL/GenBank/DDBJ databases">
        <title>Another draft genome of Portunus trituberculatus and its Hox gene families provides insights of decapod evolution.</title>
        <authorList>
            <person name="Jeong J.-H."/>
            <person name="Song I."/>
            <person name="Kim S."/>
            <person name="Choi T."/>
            <person name="Kim D."/>
            <person name="Ryu S."/>
            <person name="Kim W."/>
        </authorList>
    </citation>
    <scope>NUCLEOTIDE SEQUENCE [LARGE SCALE GENOMIC DNA]</scope>
    <source>
        <tissue evidence="2">Muscle</tissue>
    </source>
</reference>
<sequence length="76" mass="8653">MRYRGQERKREGLGWNRSGTELDGEGLDGARWDRVKRVRPRQRVGQQESCLLMSCEFYVVVKLLCSHVGLGGEEGA</sequence>
<keyword evidence="3" id="KW-1185">Reference proteome</keyword>
<evidence type="ECO:0000313" key="3">
    <source>
        <dbReference type="Proteomes" id="UP000324222"/>
    </source>
</evidence>
<protein>
    <submittedName>
        <fullName evidence="2">Uncharacterized protein</fullName>
    </submittedName>
</protein>
<evidence type="ECO:0000313" key="2">
    <source>
        <dbReference type="EMBL" id="MPC94760.1"/>
    </source>
</evidence>